<dbReference type="Pfam" id="PF02811">
    <property type="entry name" value="PHP"/>
    <property type="match status" value="1"/>
</dbReference>
<dbReference type="EMBL" id="LBYA01000006">
    <property type="protein sequence ID" value="KKR44368.1"/>
    <property type="molecule type" value="Genomic_DNA"/>
</dbReference>
<evidence type="ECO:0000256" key="3">
    <source>
        <dbReference type="ARBA" id="ARBA00019114"/>
    </source>
</evidence>
<evidence type="ECO:0000256" key="7">
    <source>
        <dbReference type="ARBA" id="ARBA00022932"/>
    </source>
</evidence>
<dbReference type="InterPro" id="IPR004365">
    <property type="entry name" value="NA-bd_OB_tRNA"/>
</dbReference>
<dbReference type="GO" id="GO:0003887">
    <property type="term" value="F:DNA-directed DNA polymerase activity"/>
    <property type="evidence" value="ECO:0007669"/>
    <property type="project" value="UniProtKB-KW"/>
</dbReference>
<dbReference type="GO" id="GO:0008408">
    <property type="term" value="F:3'-5' exonuclease activity"/>
    <property type="evidence" value="ECO:0007669"/>
    <property type="project" value="InterPro"/>
</dbReference>
<dbReference type="InterPro" id="IPR004805">
    <property type="entry name" value="DnaE2/DnaE/PolC"/>
</dbReference>
<dbReference type="Gene3D" id="1.10.150.870">
    <property type="match status" value="1"/>
</dbReference>
<evidence type="ECO:0000256" key="5">
    <source>
        <dbReference type="ARBA" id="ARBA00022695"/>
    </source>
</evidence>
<feature type="domain" description="Polymerase/histidinol phosphatase N-terminal" evidence="9">
    <location>
        <begin position="5"/>
        <end position="72"/>
    </location>
</feature>
<dbReference type="EC" id="2.7.7.7" evidence="2"/>
<evidence type="ECO:0000256" key="1">
    <source>
        <dbReference type="ARBA" id="ARBA00004496"/>
    </source>
</evidence>
<dbReference type="Gene3D" id="1.10.10.1600">
    <property type="entry name" value="Bacterial DNA polymerase III alpha subunit, thumb domain"/>
    <property type="match status" value="1"/>
</dbReference>
<dbReference type="InterPro" id="IPR012340">
    <property type="entry name" value="NA-bd_OB-fold"/>
</dbReference>
<evidence type="ECO:0000256" key="6">
    <source>
        <dbReference type="ARBA" id="ARBA00022705"/>
    </source>
</evidence>
<dbReference type="PATRIC" id="fig|1618576.3.peg.159"/>
<dbReference type="NCBIfam" id="NF004226">
    <property type="entry name" value="PRK05673.1"/>
    <property type="match status" value="1"/>
</dbReference>
<dbReference type="InterPro" id="IPR041931">
    <property type="entry name" value="DNA_pol3_alpha_thumb_dom"/>
</dbReference>
<dbReference type="InterPro" id="IPR003141">
    <property type="entry name" value="Pol/His_phosphatase_N"/>
</dbReference>
<proteinExistence type="predicted"/>
<dbReference type="InterPro" id="IPR029460">
    <property type="entry name" value="DNAPol_HHH"/>
</dbReference>
<dbReference type="CDD" id="cd12113">
    <property type="entry name" value="PHP_PolIIIA_DnaE3"/>
    <property type="match status" value="1"/>
</dbReference>
<gene>
    <name evidence="10" type="ORF">UT76_C0006G0010</name>
</gene>
<dbReference type="Pfam" id="PF07733">
    <property type="entry name" value="DNA_pol3_alpha"/>
    <property type="match status" value="1"/>
</dbReference>
<dbReference type="CDD" id="cd04485">
    <property type="entry name" value="DnaE_OBF"/>
    <property type="match status" value="1"/>
</dbReference>
<keyword evidence="4" id="KW-0808">Transferase</keyword>
<dbReference type="Pfam" id="PF01336">
    <property type="entry name" value="tRNA_anti-codon"/>
    <property type="match status" value="1"/>
</dbReference>
<dbReference type="Gene3D" id="2.40.50.140">
    <property type="entry name" value="Nucleic acid-binding proteins"/>
    <property type="match status" value="1"/>
</dbReference>
<keyword evidence="5" id="KW-0548">Nucleotidyltransferase</keyword>
<dbReference type="GO" id="GO:0005737">
    <property type="term" value="C:cytoplasm"/>
    <property type="evidence" value="ECO:0007669"/>
    <property type="project" value="UniProtKB-SubCell"/>
</dbReference>
<dbReference type="InterPro" id="IPR011708">
    <property type="entry name" value="DNA_pol3_alpha_NTPase_dom"/>
</dbReference>
<evidence type="ECO:0000313" key="10">
    <source>
        <dbReference type="EMBL" id="KKR44368.1"/>
    </source>
</evidence>
<evidence type="ECO:0000256" key="4">
    <source>
        <dbReference type="ARBA" id="ARBA00022679"/>
    </source>
</evidence>
<dbReference type="AlphaFoldDB" id="A0A0G0QVZ3"/>
<evidence type="ECO:0000256" key="2">
    <source>
        <dbReference type="ARBA" id="ARBA00012417"/>
    </source>
</evidence>
<reference evidence="10 11" key="1">
    <citation type="journal article" date="2015" name="Nature">
        <title>rRNA introns, odd ribosomes, and small enigmatic genomes across a large radiation of phyla.</title>
        <authorList>
            <person name="Brown C.T."/>
            <person name="Hug L.A."/>
            <person name="Thomas B.C."/>
            <person name="Sharon I."/>
            <person name="Castelle C.J."/>
            <person name="Singh A."/>
            <person name="Wilkins M.J."/>
            <person name="Williams K.H."/>
            <person name="Banfield J.F."/>
        </authorList>
    </citation>
    <scope>NUCLEOTIDE SEQUENCE [LARGE SCALE GENOMIC DNA]</scope>
</reference>
<dbReference type="Proteomes" id="UP000034215">
    <property type="component" value="Unassembled WGS sequence"/>
</dbReference>
<comment type="caution">
    <text evidence="10">The sequence shown here is derived from an EMBL/GenBank/DDBJ whole genome shotgun (WGS) entry which is preliminary data.</text>
</comment>
<protein>
    <recommendedName>
        <fullName evidence="3">DNA polymerase III subunit alpha</fullName>
        <ecNumber evidence="2">2.7.7.7</ecNumber>
    </recommendedName>
</protein>
<dbReference type="InterPro" id="IPR016195">
    <property type="entry name" value="Pol/histidinol_Pase-like"/>
</dbReference>
<evidence type="ECO:0000313" key="11">
    <source>
        <dbReference type="Proteomes" id="UP000034215"/>
    </source>
</evidence>
<dbReference type="InterPro" id="IPR004013">
    <property type="entry name" value="PHP_dom"/>
</dbReference>
<dbReference type="GO" id="GO:0003676">
    <property type="term" value="F:nucleic acid binding"/>
    <property type="evidence" value="ECO:0007669"/>
    <property type="project" value="InterPro"/>
</dbReference>
<comment type="catalytic activity">
    <reaction evidence="8">
        <text>DNA(n) + a 2'-deoxyribonucleoside 5'-triphosphate = DNA(n+1) + diphosphate</text>
        <dbReference type="Rhea" id="RHEA:22508"/>
        <dbReference type="Rhea" id="RHEA-COMP:17339"/>
        <dbReference type="Rhea" id="RHEA-COMP:17340"/>
        <dbReference type="ChEBI" id="CHEBI:33019"/>
        <dbReference type="ChEBI" id="CHEBI:61560"/>
        <dbReference type="ChEBI" id="CHEBI:173112"/>
        <dbReference type="EC" id="2.7.7.7"/>
    </reaction>
</comment>
<accession>A0A0G0QVZ3</accession>
<dbReference type="PANTHER" id="PTHR32294">
    <property type="entry name" value="DNA POLYMERASE III SUBUNIT ALPHA"/>
    <property type="match status" value="1"/>
</dbReference>
<keyword evidence="7" id="KW-0239">DNA-directed DNA polymerase</keyword>
<evidence type="ECO:0000256" key="8">
    <source>
        <dbReference type="ARBA" id="ARBA00049244"/>
    </source>
</evidence>
<dbReference type="Pfam" id="PF14579">
    <property type="entry name" value="HHH_6"/>
    <property type="match status" value="1"/>
</dbReference>
<sequence>MSKFAHLHVHTEYSLLDGLSKIPKLITHIKDNSMDAVAITDHGVMYGSVEFYKEALKQGVKPIIGMEGYITPGKLTDRPARGQVKNHHIILLAKNLEGYQNLMKISSIAHLDGYYYRPRMDRELLAKYSKGIICTSACPMGEVGQTLLGGSYGDAKKVASWYMDTFKDDYYLEIQRHEFEKWIDKATNQEIKTHLTEMKNDESKWNEGVIKLSRDLGIPLIATNDAHYIKPEDAIAQDALVCISTGKTMGDTKRMRYIDAPTFYVRSPEEMEKLFPDVPDALENTVKIADKCNLEITLGKWYFPKFSLPEGVTADDELMRQSRELLTEKVPDYGKETKERLEYELDIICKKGYAPYFLIVKDMVKWANEEGIITNTRGSAAGSLVSYVLGITTVNPLKYYLPFERFLNPSRPSPPDIDFDVADDRRGDIIGYITDKYGKEKVAQICTFGRMLSRGAVRDVSRVLGYPYSIGDRIAKLIPPPKQGFPITIERALNEVPELRTLYDTDADTKKVLDLAMHIEGGARHVSVHAAGVVVAPTKVTDFSPVQREPSGEKVITQYEMHASEEVGLIKFDILGIRNLSILGAAVDIVKNKLGVDINLHEIPLDDKKTFEMLARGETMGVFQLASGGMTKYLVELKPNRIEDLMAMVALYRPGPISQIPEYIKRKHNTKLVKYLDPRMEKFLGMSYGLIVYQDDLLFCALDLAGYTWEEADKFRKAVGKKIPEEMAAQKEKFIKGIITNGQSEDFAENLWKLFEPFQSYGFNKAHAASYGMVAYQTAYMKANYSVEYMAALLTAESDDKEKVSAAINECRRMKIKVLPPDINESDIGFTIIEDKDSRDGKSIRFGFSAIKNVGNAAISSILSSRKDGKFESFADFLGRVDNRKINKKVLESLIKVGAMSKFGGRAALLSAMDSIRDKVGRSKTDDNQQGLFAGSELKKTESAATITIANIEEFPNEELESLERQLLGFSLSAKPISEVLGSLVFESTHKIFEIISSETHINTVKVAAVVSAVRVITTKKTGAEMAFVKLDDGTGTIEVVVFPKVFKDTRDFWNEGKPLIVTGKVDVRDESPGIIVDAIETIGGLGEDKPKEVFINVPRETDVNCLQRLKTLLTENLGNLDAFLVFDGGRKVKLPFKINWNENLAQKISDVLETESS</sequence>
<dbReference type="SMART" id="SM00481">
    <property type="entry name" value="POLIIIAc"/>
    <property type="match status" value="1"/>
</dbReference>
<name>A0A0G0QVZ3_9BACT</name>
<dbReference type="InterPro" id="IPR040982">
    <property type="entry name" value="DNA_pol3_finger"/>
</dbReference>
<comment type="subcellular location">
    <subcellularLocation>
        <location evidence="1">Cytoplasm</location>
    </subcellularLocation>
</comment>
<dbReference type="NCBIfam" id="TIGR00594">
    <property type="entry name" value="polc"/>
    <property type="match status" value="1"/>
</dbReference>
<dbReference type="SUPFAM" id="SSF89550">
    <property type="entry name" value="PHP domain-like"/>
    <property type="match status" value="1"/>
</dbReference>
<dbReference type="Pfam" id="PF17657">
    <property type="entry name" value="DNA_pol3_finger"/>
    <property type="match status" value="1"/>
</dbReference>
<organism evidence="10 11">
    <name type="scientific">Candidatus Woesebacteria bacterium GW2011_GWB1_40_12</name>
    <dbReference type="NCBI Taxonomy" id="1618576"/>
    <lineage>
        <taxon>Bacteria</taxon>
        <taxon>Candidatus Woeseibacteriota</taxon>
    </lineage>
</organism>
<evidence type="ECO:0000259" key="9">
    <source>
        <dbReference type="SMART" id="SM00481"/>
    </source>
</evidence>
<dbReference type="GO" id="GO:0006260">
    <property type="term" value="P:DNA replication"/>
    <property type="evidence" value="ECO:0007669"/>
    <property type="project" value="UniProtKB-KW"/>
</dbReference>
<dbReference type="Gene3D" id="3.20.20.140">
    <property type="entry name" value="Metal-dependent hydrolases"/>
    <property type="match status" value="1"/>
</dbReference>
<dbReference type="PANTHER" id="PTHR32294:SF0">
    <property type="entry name" value="DNA POLYMERASE III SUBUNIT ALPHA"/>
    <property type="match status" value="1"/>
</dbReference>
<keyword evidence="6" id="KW-0235">DNA replication</keyword>